<keyword evidence="5" id="KW-1185">Reference proteome</keyword>
<evidence type="ECO:0000256" key="2">
    <source>
        <dbReference type="SAM" id="SignalP"/>
    </source>
</evidence>
<proteinExistence type="predicted"/>
<dbReference type="PROSITE" id="PS51257">
    <property type="entry name" value="PROKAR_LIPOPROTEIN"/>
    <property type="match status" value="1"/>
</dbReference>
<feature type="signal peptide" evidence="2">
    <location>
        <begin position="1"/>
        <end position="20"/>
    </location>
</feature>
<feature type="chain" id="PRO_5014611574" evidence="2">
    <location>
        <begin position="21"/>
        <end position="160"/>
    </location>
</feature>
<evidence type="ECO:0000313" key="4">
    <source>
        <dbReference type="EMBL" id="PJJ60334.1"/>
    </source>
</evidence>
<accession>A0A2M9BQW8</accession>
<evidence type="ECO:0000259" key="3">
    <source>
        <dbReference type="Pfam" id="PF14534"/>
    </source>
</evidence>
<feature type="domain" description="DUF4440" evidence="3">
    <location>
        <begin position="45"/>
        <end position="154"/>
    </location>
</feature>
<gene>
    <name evidence="4" type="ORF">CLV45_1759</name>
</gene>
<dbReference type="Gene3D" id="3.10.450.50">
    <property type="match status" value="1"/>
</dbReference>
<dbReference type="OrthoDB" id="120856at2"/>
<comment type="caution">
    <text evidence="4">The sequence shown here is derived from an EMBL/GenBank/DDBJ whole genome shotgun (WGS) entry which is preliminary data.</text>
</comment>
<evidence type="ECO:0000256" key="1">
    <source>
        <dbReference type="SAM" id="MobiDB-lite"/>
    </source>
</evidence>
<name>A0A2M9BQW8_9BACT</name>
<dbReference type="SUPFAM" id="SSF54427">
    <property type="entry name" value="NTF2-like"/>
    <property type="match status" value="1"/>
</dbReference>
<evidence type="ECO:0000313" key="5">
    <source>
        <dbReference type="Proteomes" id="UP000228535"/>
    </source>
</evidence>
<feature type="compositionally biased region" description="Low complexity" evidence="1">
    <location>
        <begin position="19"/>
        <end position="34"/>
    </location>
</feature>
<feature type="region of interest" description="Disordered" evidence="1">
    <location>
        <begin position="19"/>
        <end position="39"/>
    </location>
</feature>
<dbReference type="RefSeq" id="WP_100335986.1">
    <property type="nucleotide sequence ID" value="NZ_PGFA01000001.1"/>
</dbReference>
<dbReference type="EMBL" id="PGFA01000001">
    <property type="protein sequence ID" value="PJJ60334.1"/>
    <property type="molecule type" value="Genomic_DNA"/>
</dbReference>
<protein>
    <submittedName>
        <fullName evidence="4">Uncharacterized protein DUF4440</fullName>
    </submittedName>
</protein>
<keyword evidence="2" id="KW-0732">Signal</keyword>
<dbReference type="Proteomes" id="UP000228535">
    <property type="component" value="Unassembled WGS sequence"/>
</dbReference>
<dbReference type="InterPro" id="IPR032710">
    <property type="entry name" value="NTF2-like_dom_sf"/>
</dbReference>
<organism evidence="4 5">
    <name type="scientific">Hymenobacter chitinivorans DSM 11115</name>
    <dbReference type="NCBI Taxonomy" id="1121954"/>
    <lineage>
        <taxon>Bacteria</taxon>
        <taxon>Pseudomonadati</taxon>
        <taxon>Bacteroidota</taxon>
        <taxon>Cytophagia</taxon>
        <taxon>Cytophagales</taxon>
        <taxon>Hymenobacteraceae</taxon>
        <taxon>Hymenobacter</taxon>
    </lineage>
</organism>
<dbReference type="AlphaFoldDB" id="A0A2M9BQW8"/>
<reference evidence="4 5" key="1">
    <citation type="submission" date="2017-11" db="EMBL/GenBank/DDBJ databases">
        <title>Genomic Encyclopedia of Archaeal and Bacterial Type Strains, Phase II (KMG-II): From Individual Species to Whole Genera.</title>
        <authorList>
            <person name="Goeker M."/>
        </authorList>
    </citation>
    <scope>NUCLEOTIDE SEQUENCE [LARGE SCALE GENOMIC DNA]</scope>
    <source>
        <strain evidence="4 5">DSM 11115</strain>
    </source>
</reference>
<dbReference type="InterPro" id="IPR027843">
    <property type="entry name" value="DUF4440"/>
</dbReference>
<sequence length="160" mass="17687">MKKLLLLVALGTSLTACNHAPDQPEQTAQPEQAQVPRPEQVRRAIRQVLATQSAAWNRGDLTSFMQGYWQSDSLVFIGKSGLTYGWQPTLDNYRRSYPGAAGMGQLTFSNLGITPLGTEVAQVVGRWHLARPTAGDLSGHFLLIFRRLNNQWVIVADHSS</sequence>
<dbReference type="Pfam" id="PF14534">
    <property type="entry name" value="DUF4440"/>
    <property type="match status" value="1"/>
</dbReference>